<reference evidence="2" key="1">
    <citation type="submission" date="2022-11" db="UniProtKB">
        <authorList>
            <consortium name="WormBaseParasite"/>
        </authorList>
    </citation>
    <scope>IDENTIFICATION</scope>
</reference>
<dbReference type="WBParaSite" id="nRc.2.0.1.t04530-RA">
    <property type="protein sequence ID" value="nRc.2.0.1.t04530-RA"/>
    <property type="gene ID" value="nRc.2.0.1.g04530"/>
</dbReference>
<name>A0A915HT01_ROMCU</name>
<dbReference type="Proteomes" id="UP000887565">
    <property type="component" value="Unplaced"/>
</dbReference>
<keyword evidence="1" id="KW-1185">Reference proteome</keyword>
<dbReference type="OMA" id="EDAFQIE"/>
<evidence type="ECO:0000313" key="2">
    <source>
        <dbReference type="WBParaSite" id="nRc.2.0.1.t04530-RA"/>
    </source>
</evidence>
<accession>A0A915HT01</accession>
<dbReference type="Gene3D" id="3.40.50.300">
    <property type="entry name" value="P-loop containing nucleotide triphosphate hydrolases"/>
    <property type="match status" value="1"/>
</dbReference>
<proteinExistence type="predicted"/>
<dbReference type="AlphaFoldDB" id="A0A915HT01"/>
<protein>
    <submittedName>
        <fullName evidence="2">Uncharacterized protein</fullName>
    </submittedName>
</protein>
<dbReference type="SUPFAM" id="SSF52540">
    <property type="entry name" value="P-loop containing nucleoside triphosphate hydrolases"/>
    <property type="match status" value="1"/>
</dbReference>
<organism evidence="1 2">
    <name type="scientific">Romanomermis culicivorax</name>
    <name type="common">Nematode worm</name>
    <dbReference type="NCBI Taxonomy" id="13658"/>
    <lineage>
        <taxon>Eukaryota</taxon>
        <taxon>Metazoa</taxon>
        <taxon>Ecdysozoa</taxon>
        <taxon>Nematoda</taxon>
        <taxon>Enoplea</taxon>
        <taxon>Dorylaimia</taxon>
        <taxon>Mermithida</taxon>
        <taxon>Mermithoidea</taxon>
        <taxon>Mermithidae</taxon>
        <taxon>Romanomermis</taxon>
    </lineage>
</organism>
<evidence type="ECO:0000313" key="1">
    <source>
        <dbReference type="Proteomes" id="UP000887565"/>
    </source>
</evidence>
<dbReference type="InterPro" id="IPR027417">
    <property type="entry name" value="P-loop_NTPase"/>
</dbReference>
<sequence length="227" mass="26445">MEMMRQLVAGFMNQDPDSIYVHRSGRTARANKEGLSVMLVDSQDALNYRKICKNLNRDQDLTNFPIMYDLISFLTHRVKLASEIESLEHQVSKSTATKNWFKRAAKEADFDDEEDRRRRKNSSDEEDVIDGSLEKRRHIKSMTKRLNALLNQPIPRNSVFTTKYPTAIVDICQHLESEKTSVPSALDAAKKEVERPKEKKLFIKSLKFKDRKMKLKNKSSRGNKKRR</sequence>